<sequence>MKVIIVGATHAGTIAATEILKIHPETEVTIYERNNNFSFLSCGISLYLDGQVNRLEDMFYSSPEELRDMGAKVEDNHDVLSIDAVNHEVQVANMITGKIFKDTYDKLVMATGSTPVVPPIFGIDNAKVLLCKNYQQAQEIYQASEKYHRIAIVGAGYSGTEFAEALAKTGHEIQMFQNGDQILDNYVGKKMSDGIVDMLAQHGVQIFLNHRVTGFNGDSDGNLELETAHGNYSADAAIVTSGFVANSDLLHGQVEVEKHGSLLVNGHMQTTNPDIFAAGDCSMVRFNPTGGPAYTPLASSAVRQAVLVAHNLFHENYPYMGTQATSAIKLFGYSIATTGLTLEHALKRKINAAQVVYEGIWRPEYMPTTDALTIMMVYNRDTRRVLGAQLISKHEIAQSANAISIAIQNNNTIDDLSLVDMLFQPNFDNPFNYINIAAQLAVDQERQANNDSPRFTALGNQQGL</sequence>
<dbReference type="InterPro" id="IPR004099">
    <property type="entry name" value="Pyr_nucl-diS_OxRdtase_dimer"/>
</dbReference>
<dbReference type="Pfam" id="PF07992">
    <property type="entry name" value="Pyr_redox_2"/>
    <property type="match status" value="1"/>
</dbReference>
<proteinExistence type="inferred from homology"/>
<organism evidence="10 11">
    <name type="scientific">Secundilactobacillus collinoides DSM 20515 = JCM 1123</name>
    <dbReference type="NCBI Taxonomy" id="1423733"/>
    <lineage>
        <taxon>Bacteria</taxon>
        <taxon>Bacillati</taxon>
        <taxon>Bacillota</taxon>
        <taxon>Bacilli</taxon>
        <taxon>Lactobacillales</taxon>
        <taxon>Lactobacillaceae</taxon>
        <taxon>Secundilactobacillus</taxon>
    </lineage>
</organism>
<comment type="caution">
    <text evidence="10">The sequence shown here is derived from an EMBL/GenBank/DDBJ whole genome shotgun (WGS) entry which is preliminary data.</text>
</comment>
<evidence type="ECO:0000256" key="2">
    <source>
        <dbReference type="ARBA" id="ARBA00009130"/>
    </source>
</evidence>
<evidence type="ECO:0000259" key="8">
    <source>
        <dbReference type="Pfam" id="PF02852"/>
    </source>
</evidence>
<dbReference type="STRING" id="33960.TY91_02850"/>
<evidence type="ECO:0000313" key="11">
    <source>
        <dbReference type="Proteomes" id="UP000051845"/>
    </source>
</evidence>
<dbReference type="PRINTS" id="PR00368">
    <property type="entry name" value="FADPNR"/>
</dbReference>
<evidence type="ECO:0000256" key="4">
    <source>
        <dbReference type="ARBA" id="ARBA00022827"/>
    </source>
</evidence>
<reference evidence="10 11" key="1">
    <citation type="journal article" date="2015" name="Genome Announc.">
        <title>Expanding the biotechnology potential of lactobacilli through comparative genomics of 213 strains and associated genera.</title>
        <authorList>
            <person name="Sun Z."/>
            <person name="Harris H.M."/>
            <person name="McCann A."/>
            <person name="Guo C."/>
            <person name="Argimon S."/>
            <person name="Zhang W."/>
            <person name="Yang X."/>
            <person name="Jeffery I.B."/>
            <person name="Cooney J.C."/>
            <person name="Kagawa T.F."/>
            <person name="Liu W."/>
            <person name="Song Y."/>
            <person name="Salvetti E."/>
            <person name="Wrobel A."/>
            <person name="Rasinkangas P."/>
            <person name="Parkhill J."/>
            <person name="Rea M.C."/>
            <person name="O'Sullivan O."/>
            <person name="Ritari J."/>
            <person name="Douillard F.P."/>
            <person name="Paul Ross R."/>
            <person name="Yang R."/>
            <person name="Briner A.E."/>
            <person name="Felis G.E."/>
            <person name="de Vos W.M."/>
            <person name="Barrangou R."/>
            <person name="Klaenhammer T.R."/>
            <person name="Caufield P.W."/>
            <person name="Cui Y."/>
            <person name="Zhang H."/>
            <person name="O'Toole P.W."/>
        </authorList>
    </citation>
    <scope>NUCLEOTIDE SEQUENCE [LARGE SCALE GENOMIC DNA]</scope>
    <source>
        <strain evidence="10 11">DSM 20515</strain>
    </source>
</reference>
<dbReference type="InterPro" id="IPR023753">
    <property type="entry name" value="FAD/NAD-binding_dom"/>
</dbReference>
<keyword evidence="4" id="KW-0274">FAD</keyword>
<dbReference type="InterPro" id="IPR036188">
    <property type="entry name" value="FAD/NAD-bd_sf"/>
</dbReference>
<keyword evidence="3" id="KW-0285">Flavoprotein</keyword>
<evidence type="ECO:0000256" key="3">
    <source>
        <dbReference type="ARBA" id="ARBA00022630"/>
    </source>
</evidence>
<feature type="domain" description="Pyridine nucleotide-disulphide oxidoreductase dimerisation" evidence="8">
    <location>
        <begin position="328"/>
        <end position="425"/>
    </location>
</feature>
<dbReference type="PRINTS" id="PR00469">
    <property type="entry name" value="PNDRDTASEII"/>
</dbReference>
<comment type="similarity">
    <text evidence="2">Belongs to the class-III pyridine nucleotide-disulfide oxidoreductase family.</text>
</comment>
<dbReference type="Proteomes" id="UP000051845">
    <property type="component" value="Unassembled WGS sequence"/>
</dbReference>
<dbReference type="PATRIC" id="fig|1423733.4.peg.1706"/>
<dbReference type="InterPro" id="IPR016156">
    <property type="entry name" value="FAD/NAD-linked_Rdtase_dimer_sf"/>
</dbReference>
<name>A0A0R2BLT9_SECCO</name>
<dbReference type="PANTHER" id="PTHR43429">
    <property type="entry name" value="PYRIDINE NUCLEOTIDE-DISULFIDE OXIDOREDUCTASE DOMAIN-CONTAINING"/>
    <property type="match status" value="1"/>
</dbReference>
<dbReference type="SUPFAM" id="SSF51905">
    <property type="entry name" value="FAD/NAD(P)-binding domain"/>
    <property type="match status" value="1"/>
</dbReference>
<dbReference type="SUPFAM" id="SSF55424">
    <property type="entry name" value="FAD/NAD-linked reductases, dimerisation (C-terminal) domain"/>
    <property type="match status" value="1"/>
</dbReference>
<dbReference type="AlphaFoldDB" id="A0A0R2BLT9"/>
<dbReference type="EMBL" id="AYYR01000029">
    <property type="protein sequence ID" value="KRM76387.1"/>
    <property type="molecule type" value="Genomic_DNA"/>
</dbReference>
<evidence type="ECO:0000256" key="7">
    <source>
        <dbReference type="ARBA" id="ARBA00023284"/>
    </source>
</evidence>
<protein>
    <submittedName>
        <fullName evidence="10">NADH oxidase</fullName>
    </submittedName>
</protein>
<dbReference type="PANTHER" id="PTHR43429:SF1">
    <property type="entry name" value="NAD(P)H SULFUR OXIDOREDUCTASE (COA-DEPENDENT)"/>
    <property type="match status" value="1"/>
</dbReference>
<evidence type="ECO:0000256" key="6">
    <source>
        <dbReference type="ARBA" id="ARBA00023097"/>
    </source>
</evidence>
<gene>
    <name evidence="10" type="ORF">FC82_GL001619</name>
</gene>
<dbReference type="Gene3D" id="3.30.390.30">
    <property type="match status" value="1"/>
</dbReference>
<accession>A0A0R2BLT9</accession>
<evidence type="ECO:0000256" key="1">
    <source>
        <dbReference type="ARBA" id="ARBA00001974"/>
    </source>
</evidence>
<feature type="domain" description="FAD/NAD(P)-binding" evidence="9">
    <location>
        <begin position="1"/>
        <end position="299"/>
    </location>
</feature>
<keyword evidence="7" id="KW-0676">Redox-active center</keyword>
<keyword evidence="5" id="KW-0560">Oxidoreductase</keyword>
<dbReference type="Gene3D" id="3.50.50.60">
    <property type="entry name" value="FAD/NAD(P)-binding domain"/>
    <property type="match status" value="2"/>
</dbReference>
<dbReference type="Pfam" id="PF02852">
    <property type="entry name" value="Pyr_redox_dim"/>
    <property type="match status" value="1"/>
</dbReference>
<dbReference type="RefSeq" id="WP_056996486.1">
    <property type="nucleotide sequence ID" value="NZ_AYYR01000029.1"/>
</dbReference>
<keyword evidence="6" id="KW-0558">Oxidation</keyword>
<evidence type="ECO:0000256" key="5">
    <source>
        <dbReference type="ARBA" id="ARBA00023002"/>
    </source>
</evidence>
<comment type="cofactor">
    <cofactor evidence="1">
        <name>FAD</name>
        <dbReference type="ChEBI" id="CHEBI:57692"/>
    </cofactor>
</comment>
<evidence type="ECO:0000259" key="9">
    <source>
        <dbReference type="Pfam" id="PF07992"/>
    </source>
</evidence>
<evidence type="ECO:0000313" key="10">
    <source>
        <dbReference type="EMBL" id="KRM76387.1"/>
    </source>
</evidence>
<dbReference type="InterPro" id="IPR050260">
    <property type="entry name" value="FAD-bd_OxRdtase"/>
</dbReference>
<dbReference type="GO" id="GO:0016491">
    <property type="term" value="F:oxidoreductase activity"/>
    <property type="evidence" value="ECO:0007669"/>
    <property type="project" value="UniProtKB-KW"/>
</dbReference>